<evidence type="ECO:0000256" key="1">
    <source>
        <dbReference type="SAM" id="MobiDB-lite"/>
    </source>
</evidence>
<reference evidence="2 3" key="1">
    <citation type="submission" date="2019-11" db="EMBL/GenBank/DDBJ databases">
        <title>Comparative genomics of hydrocarbon-degrading Desulfosarcina strains.</title>
        <authorList>
            <person name="Watanabe M."/>
            <person name="Kojima H."/>
            <person name="Fukui M."/>
        </authorList>
    </citation>
    <scope>NUCLEOTIDE SEQUENCE [LARGE SCALE GENOMIC DNA]</scope>
    <source>
        <strain evidence="3">oXyS1</strain>
    </source>
</reference>
<feature type="region of interest" description="Disordered" evidence="1">
    <location>
        <begin position="61"/>
        <end position="81"/>
    </location>
</feature>
<dbReference type="InterPro" id="IPR014915">
    <property type="entry name" value="Phage_TLS_TfmB"/>
</dbReference>
<name>A0A5K8AJS3_9BACT</name>
<dbReference type="Proteomes" id="UP000422108">
    <property type="component" value="Chromosome"/>
</dbReference>
<dbReference type="EMBL" id="AP021879">
    <property type="protein sequence ID" value="BBO92050.1"/>
    <property type="molecule type" value="Genomic_DNA"/>
</dbReference>
<proteinExistence type="predicted"/>
<feature type="compositionally biased region" description="Basic and acidic residues" evidence="1">
    <location>
        <begin position="63"/>
        <end position="72"/>
    </location>
</feature>
<protein>
    <submittedName>
        <fullName evidence="2">Uncharacterized protein</fullName>
    </submittedName>
</protein>
<accession>A0A5K8AJS3</accession>
<evidence type="ECO:0000313" key="3">
    <source>
        <dbReference type="Proteomes" id="UP000422108"/>
    </source>
</evidence>
<evidence type="ECO:0000313" key="2">
    <source>
        <dbReference type="EMBL" id="BBO92050.1"/>
    </source>
</evidence>
<dbReference type="AlphaFoldDB" id="A0A5K8AJS3"/>
<gene>
    <name evidence="2" type="ORF">DSCOOX_52300</name>
</gene>
<dbReference type="RefSeq" id="WP_155312851.1">
    <property type="nucleotide sequence ID" value="NZ_AP021879.1"/>
</dbReference>
<sequence length="81" mass="9179">MPENYEAFDLWMAVQTQWRAGGFGIIGLDYNTLYHEADRLEIDLSPCMMSKIKALEASTLRKAHAERDDNRSAETQGQSKG</sequence>
<organism evidence="2 3">
    <name type="scientific">Desulfosarcina ovata subsp. ovata</name>
    <dbReference type="NCBI Taxonomy" id="2752305"/>
    <lineage>
        <taxon>Bacteria</taxon>
        <taxon>Pseudomonadati</taxon>
        <taxon>Thermodesulfobacteriota</taxon>
        <taxon>Desulfobacteria</taxon>
        <taxon>Desulfobacterales</taxon>
        <taxon>Desulfosarcinaceae</taxon>
        <taxon>Desulfosarcina</taxon>
    </lineage>
</organism>
<keyword evidence="3" id="KW-1185">Reference proteome</keyword>
<dbReference type="Pfam" id="PF08809">
    <property type="entry name" value="DUF1799"/>
    <property type="match status" value="1"/>
</dbReference>